<evidence type="ECO:0000313" key="1">
    <source>
        <dbReference type="EMBL" id="RHW28831.1"/>
    </source>
</evidence>
<protein>
    <submittedName>
        <fullName evidence="1">Uncharacterized protein</fullName>
    </submittedName>
</protein>
<proteinExistence type="predicted"/>
<accession>A0A417Y8H1</accession>
<name>A0A417Y8H1_9ACTN</name>
<keyword evidence="2" id="KW-1185">Reference proteome</keyword>
<dbReference type="Proteomes" id="UP000283644">
    <property type="component" value="Unassembled WGS sequence"/>
</dbReference>
<dbReference type="EMBL" id="QXGH01000009">
    <property type="protein sequence ID" value="RHW28831.1"/>
    <property type="molecule type" value="Genomic_DNA"/>
</dbReference>
<gene>
    <name evidence="1" type="ORF">D0Z08_03015</name>
</gene>
<dbReference type="AlphaFoldDB" id="A0A417Y8H1"/>
<evidence type="ECO:0000313" key="2">
    <source>
        <dbReference type="Proteomes" id="UP000283644"/>
    </source>
</evidence>
<reference evidence="1 2" key="1">
    <citation type="submission" date="2018-09" db="EMBL/GenBank/DDBJ databases">
        <title>Genome sequencing of Nocardioides immobilis CCTCC AB 2017083 for comparison to Nocardioides silvaticus.</title>
        <authorList>
            <person name="Li C."/>
            <person name="Wang G."/>
        </authorList>
    </citation>
    <scope>NUCLEOTIDE SEQUENCE [LARGE SCALE GENOMIC DNA]</scope>
    <source>
        <strain evidence="1 2">CCTCC AB 2017083</strain>
    </source>
</reference>
<organism evidence="1 2">
    <name type="scientific">Nocardioides immobilis</name>
    <dbReference type="NCBI Taxonomy" id="2049295"/>
    <lineage>
        <taxon>Bacteria</taxon>
        <taxon>Bacillati</taxon>
        <taxon>Actinomycetota</taxon>
        <taxon>Actinomycetes</taxon>
        <taxon>Propionibacteriales</taxon>
        <taxon>Nocardioidaceae</taxon>
        <taxon>Nocardioides</taxon>
    </lineage>
</organism>
<sequence length="133" mass="14373">MAHHRRVTATDSFHDFVGQLADALAVQLRFVAQRAEAIEHAIAATPAESPARAELVAEREAAQVHRLTVQERVALQEEARAERRVVLPLTMQGRDLTRGGSDTQVRRAAAGAAVDGLVAGLAIAAFSFRRRTA</sequence>
<comment type="caution">
    <text evidence="1">The sequence shown here is derived from an EMBL/GenBank/DDBJ whole genome shotgun (WGS) entry which is preliminary data.</text>
</comment>